<dbReference type="Pfam" id="PF04377">
    <property type="entry name" value="ATE_C"/>
    <property type="match status" value="1"/>
</dbReference>
<proteinExistence type="inferred from homology"/>
<dbReference type="InterPro" id="IPR007471">
    <property type="entry name" value="N-end_Aminoacyl_Trfase_N"/>
</dbReference>
<dbReference type="OrthoDB" id="74183at2759"/>
<sequence length="606" mass="69137">MGGSSMEWVGQTLEVIPDFTKSSSRSLLSRPKVKASEEKHEDSSSIFVWIGNFFHALAGRLRGVTEFCDCETRRRSQEKIMAHNPKYSLVELFESSGSGSRCGYCGGEGSISDGMWGYRLTVNDYMNLLQRGWRRSGKYIYKPIMKKTCCPQYAIRCEALRFQLTRSQKKVIKRVYRYLAFGVGDEKIAAKVSSSRAAANFNCDGSDTDDDADMMDTGDAFMNVDEPKMQPDLPAFDEDSFHHKLHGSEETDVSESESMSLRPATAAKAPRPGVGPIPDAPLQRKKKEIRRERKRQKLLRKGLDPDVEELKRKLALAPPSLEDCLGKPLPENPKHTLVTRLVMPGDRDPYFMESFEETLKLYQKYELTIHKKEAERPTEKQFTRFLAESPLQYQSAAGQSPMDPPTLGSFHLHYILDGKLVGVDVLDVLPDCVTSVYFFYDPDYSYLSLGTYSVLKEIEMIRALNKKYPEIQHASLGFYVHSCPKMQYKAKFQPSYLLCPEVFTWHPLNACLEKLNKSAYHRLGLPQAVDHDGDMDSYLNEALVLYKRNLMTFDVYKLTLLKTRRPYPLDMAAEINRIAHYGRLVGRRCLPQMALYCDNAPLNRET</sequence>
<name>A0A9X6NH21_HYPEX</name>
<evidence type="ECO:0000256" key="4">
    <source>
        <dbReference type="ARBA" id="ARBA00023315"/>
    </source>
</evidence>
<dbReference type="PIRSF" id="PIRSF037207">
    <property type="entry name" value="ATE1_euk"/>
    <property type="match status" value="1"/>
</dbReference>
<dbReference type="PANTHER" id="PTHR21367:SF1">
    <property type="entry name" value="ARGINYL-TRNA--PROTEIN TRANSFERASE 1"/>
    <property type="match status" value="1"/>
</dbReference>
<dbReference type="InterPro" id="IPR030700">
    <property type="entry name" value="N-end_Aminoacyl_Trfase"/>
</dbReference>
<evidence type="ECO:0000259" key="7">
    <source>
        <dbReference type="Pfam" id="PF04376"/>
    </source>
</evidence>
<dbReference type="InterPro" id="IPR016181">
    <property type="entry name" value="Acyl_CoA_acyltransferase"/>
</dbReference>
<dbReference type="InterPro" id="IPR017137">
    <property type="entry name" value="Arg-tRNA-P_Trfase_1_euk"/>
</dbReference>
<keyword evidence="3 5" id="KW-0833">Ubl conjugation pathway</keyword>
<dbReference type="EC" id="2.3.2.8" evidence="5"/>
<evidence type="ECO:0000256" key="1">
    <source>
        <dbReference type="ARBA" id="ARBA00009991"/>
    </source>
</evidence>
<keyword evidence="2 5" id="KW-0808">Transferase</keyword>
<dbReference type="EMBL" id="MTYJ01000340">
    <property type="protein sequence ID" value="OWA53710.1"/>
    <property type="molecule type" value="Genomic_DNA"/>
</dbReference>
<comment type="function">
    <text evidence="5">Involved in the post-translational conjugation of arginine to the N-terminal aspartate or glutamate of a protein. This arginylation is required for degradation of the protein via the ubiquitin pathway.</text>
</comment>
<accession>A0A9X6NH21</accession>
<feature type="domain" description="N-end aminoacyl transferase N-terminal" evidence="7">
    <location>
        <begin position="100"/>
        <end position="170"/>
    </location>
</feature>
<dbReference type="Proteomes" id="UP000192578">
    <property type="component" value="Unassembled WGS sequence"/>
</dbReference>
<evidence type="ECO:0000256" key="6">
    <source>
        <dbReference type="SAM" id="MobiDB-lite"/>
    </source>
</evidence>
<evidence type="ECO:0000256" key="3">
    <source>
        <dbReference type="ARBA" id="ARBA00022786"/>
    </source>
</evidence>
<feature type="region of interest" description="Disordered" evidence="6">
    <location>
        <begin position="246"/>
        <end position="300"/>
    </location>
</feature>
<evidence type="ECO:0000256" key="5">
    <source>
        <dbReference type="PIRNR" id="PIRNR037207"/>
    </source>
</evidence>
<evidence type="ECO:0000313" key="10">
    <source>
        <dbReference type="Proteomes" id="UP000192578"/>
    </source>
</evidence>
<comment type="similarity">
    <text evidence="1 5">Belongs to the R-transferase family.</text>
</comment>
<dbReference type="PANTHER" id="PTHR21367">
    <property type="entry name" value="ARGININE-TRNA-PROTEIN TRANSFERASE 1"/>
    <property type="match status" value="1"/>
</dbReference>
<dbReference type="Pfam" id="PF04376">
    <property type="entry name" value="ATE_N"/>
    <property type="match status" value="1"/>
</dbReference>
<evidence type="ECO:0000256" key="2">
    <source>
        <dbReference type="ARBA" id="ARBA00022679"/>
    </source>
</evidence>
<dbReference type="GO" id="GO:0005737">
    <property type="term" value="C:cytoplasm"/>
    <property type="evidence" value="ECO:0007669"/>
    <property type="project" value="TreeGrafter"/>
</dbReference>
<feature type="domain" description="N-end rule aminoacyl transferase C-terminal" evidence="8">
    <location>
        <begin position="357"/>
        <end position="499"/>
    </location>
</feature>
<organism evidence="9 10">
    <name type="scientific">Hypsibius exemplaris</name>
    <name type="common">Freshwater tardigrade</name>
    <dbReference type="NCBI Taxonomy" id="2072580"/>
    <lineage>
        <taxon>Eukaryota</taxon>
        <taxon>Metazoa</taxon>
        <taxon>Ecdysozoa</taxon>
        <taxon>Tardigrada</taxon>
        <taxon>Eutardigrada</taxon>
        <taxon>Parachela</taxon>
        <taxon>Hypsibioidea</taxon>
        <taxon>Hypsibiidae</taxon>
        <taxon>Hypsibius</taxon>
    </lineage>
</organism>
<evidence type="ECO:0000313" key="9">
    <source>
        <dbReference type="EMBL" id="OWA53710.1"/>
    </source>
</evidence>
<comment type="catalytic activity">
    <reaction evidence="5">
        <text>an N-terminal L-alpha-aminoacyl-[protein] + L-arginyl-tRNA(Arg) = an N-terminal L-arginyl-L-aminoacyl-[protein] + tRNA(Arg) + H(+)</text>
        <dbReference type="Rhea" id="RHEA:10208"/>
        <dbReference type="Rhea" id="RHEA-COMP:9658"/>
        <dbReference type="Rhea" id="RHEA-COMP:9673"/>
        <dbReference type="Rhea" id="RHEA-COMP:10636"/>
        <dbReference type="Rhea" id="RHEA-COMP:10638"/>
        <dbReference type="ChEBI" id="CHEBI:15378"/>
        <dbReference type="ChEBI" id="CHEBI:78442"/>
        <dbReference type="ChEBI" id="CHEBI:78513"/>
        <dbReference type="ChEBI" id="CHEBI:78597"/>
        <dbReference type="ChEBI" id="CHEBI:83562"/>
        <dbReference type="EC" id="2.3.2.8"/>
    </reaction>
</comment>
<reference evidence="10" key="1">
    <citation type="submission" date="2017-01" db="EMBL/GenBank/DDBJ databases">
        <title>Comparative genomics of anhydrobiosis in the tardigrade Hypsibius dujardini.</title>
        <authorList>
            <person name="Yoshida Y."/>
            <person name="Koutsovoulos G."/>
            <person name="Laetsch D."/>
            <person name="Stevens L."/>
            <person name="Kumar S."/>
            <person name="Horikawa D."/>
            <person name="Ishino K."/>
            <person name="Komine S."/>
            <person name="Tomita M."/>
            <person name="Blaxter M."/>
            <person name="Arakawa K."/>
        </authorList>
    </citation>
    <scope>NUCLEOTIDE SEQUENCE [LARGE SCALE GENOMIC DNA]</scope>
    <source>
        <strain evidence="10">Z151</strain>
    </source>
</reference>
<dbReference type="InterPro" id="IPR007472">
    <property type="entry name" value="N-end_Aminoacyl_Trfase_C"/>
</dbReference>
<evidence type="ECO:0000259" key="8">
    <source>
        <dbReference type="Pfam" id="PF04377"/>
    </source>
</evidence>
<keyword evidence="4 5" id="KW-0012">Acyltransferase</keyword>
<feature type="compositionally biased region" description="Basic residues" evidence="6">
    <location>
        <begin position="283"/>
        <end position="300"/>
    </location>
</feature>
<dbReference type="GO" id="GO:0004057">
    <property type="term" value="F:arginyl-tRNA--protein transferase activity"/>
    <property type="evidence" value="ECO:0007669"/>
    <property type="project" value="UniProtKB-EC"/>
</dbReference>
<protein>
    <recommendedName>
        <fullName evidence="5">Arginyl-tRNA--protein transferase 1</fullName>
        <shortName evidence="5">Arginyltransferase 1</shortName>
        <shortName evidence="5">R-transferase 1</shortName>
        <ecNumber evidence="5">2.3.2.8</ecNumber>
    </recommendedName>
    <alternativeName>
        <fullName evidence="5">Arginine-tRNA--protein transferase 1</fullName>
    </alternativeName>
</protein>
<gene>
    <name evidence="9" type="ORF">BV898_18132</name>
</gene>
<dbReference type="SUPFAM" id="SSF55729">
    <property type="entry name" value="Acyl-CoA N-acyltransferases (Nat)"/>
    <property type="match status" value="1"/>
</dbReference>
<dbReference type="AlphaFoldDB" id="A0A9X6NH21"/>
<comment type="caution">
    <text evidence="9">The sequence shown here is derived from an EMBL/GenBank/DDBJ whole genome shotgun (WGS) entry which is preliminary data.</text>
</comment>
<keyword evidence="10" id="KW-1185">Reference proteome</keyword>